<dbReference type="RefSeq" id="WP_163608754.1">
    <property type="nucleotide sequence ID" value="NZ_JAABOO010000004.1"/>
</dbReference>
<evidence type="ECO:0000259" key="1">
    <source>
        <dbReference type="PROSITE" id="PS51819"/>
    </source>
</evidence>
<gene>
    <name evidence="2" type="ORF">GWK08_18650</name>
</gene>
<dbReference type="Proteomes" id="UP000468581">
    <property type="component" value="Unassembled WGS sequence"/>
</dbReference>
<dbReference type="InterPro" id="IPR050383">
    <property type="entry name" value="GlyoxalaseI/FosfomycinResist"/>
</dbReference>
<reference evidence="2 3" key="1">
    <citation type="submission" date="2020-01" db="EMBL/GenBank/DDBJ databases">
        <title>Leptobacterium flavescens.</title>
        <authorList>
            <person name="Wang G."/>
        </authorList>
    </citation>
    <scope>NUCLEOTIDE SEQUENCE [LARGE SCALE GENOMIC DNA]</scope>
    <source>
        <strain evidence="2 3">KCTC 22160</strain>
    </source>
</reference>
<evidence type="ECO:0000313" key="3">
    <source>
        <dbReference type="Proteomes" id="UP000468581"/>
    </source>
</evidence>
<protein>
    <submittedName>
        <fullName evidence="2">VOC family protein</fullName>
    </submittedName>
</protein>
<accession>A0A6P0UQ65</accession>
<comment type="caution">
    <text evidence="2">The sequence shown here is derived from an EMBL/GenBank/DDBJ whole genome shotgun (WGS) entry which is preliminary data.</text>
</comment>
<dbReference type="InterPro" id="IPR004360">
    <property type="entry name" value="Glyas_Fos-R_dOase_dom"/>
</dbReference>
<dbReference type="InterPro" id="IPR029068">
    <property type="entry name" value="Glyas_Bleomycin-R_OHBP_Dase"/>
</dbReference>
<proteinExistence type="predicted"/>
<keyword evidence="3" id="KW-1185">Reference proteome</keyword>
<dbReference type="Pfam" id="PF00903">
    <property type="entry name" value="Glyoxalase"/>
    <property type="match status" value="1"/>
</dbReference>
<dbReference type="AlphaFoldDB" id="A0A6P0UQ65"/>
<name>A0A6P0UQ65_9FLAO</name>
<dbReference type="EMBL" id="JAABOO010000004">
    <property type="protein sequence ID" value="NER15481.1"/>
    <property type="molecule type" value="Genomic_DNA"/>
</dbReference>
<dbReference type="PANTHER" id="PTHR21366">
    <property type="entry name" value="GLYOXALASE FAMILY PROTEIN"/>
    <property type="match status" value="1"/>
</dbReference>
<dbReference type="PROSITE" id="PS51819">
    <property type="entry name" value="VOC"/>
    <property type="match status" value="1"/>
</dbReference>
<dbReference type="Gene3D" id="3.10.180.10">
    <property type="entry name" value="2,3-Dihydroxybiphenyl 1,2-Dioxygenase, domain 1"/>
    <property type="match status" value="1"/>
</dbReference>
<dbReference type="PANTHER" id="PTHR21366:SF22">
    <property type="entry name" value="VOC DOMAIN-CONTAINING PROTEIN"/>
    <property type="match status" value="1"/>
</dbReference>
<feature type="domain" description="VOC" evidence="1">
    <location>
        <begin position="24"/>
        <end position="145"/>
    </location>
</feature>
<sequence>MKHILITAIIFIQCLCYGQKQTLKFDHLAILTQDLKESVSFYTDVLFLEEIEDATQMEHIRWFSMGGSTQLHIIEDKENSISHHQGVHFALSVNDLDAFRKHLSKKNIQYKNWFGKLNATNPRPDGVRQIYLQDPDGYWIEINGK</sequence>
<organism evidence="2 3">
    <name type="scientific">Leptobacterium flavescens</name>
    <dbReference type="NCBI Taxonomy" id="472055"/>
    <lineage>
        <taxon>Bacteria</taxon>
        <taxon>Pseudomonadati</taxon>
        <taxon>Bacteroidota</taxon>
        <taxon>Flavobacteriia</taxon>
        <taxon>Flavobacteriales</taxon>
        <taxon>Flavobacteriaceae</taxon>
        <taxon>Leptobacterium</taxon>
    </lineage>
</organism>
<dbReference type="InterPro" id="IPR037523">
    <property type="entry name" value="VOC_core"/>
</dbReference>
<dbReference type="SUPFAM" id="SSF54593">
    <property type="entry name" value="Glyoxalase/Bleomycin resistance protein/Dihydroxybiphenyl dioxygenase"/>
    <property type="match status" value="1"/>
</dbReference>
<evidence type="ECO:0000313" key="2">
    <source>
        <dbReference type="EMBL" id="NER15481.1"/>
    </source>
</evidence>